<evidence type="ECO:0000256" key="1">
    <source>
        <dbReference type="SAM" id="SignalP"/>
    </source>
</evidence>
<reference evidence="2" key="1">
    <citation type="submission" date="2023-03" db="EMBL/GenBank/DDBJ databases">
        <title>Massive genome expansion in bonnet fungi (Mycena s.s.) driven by repeated elements and novel gene families across ecological guilds.</title>
        <authorList>
            <consortium name="Lawrence Berkeley National Laboratory"/>
            <person name="Harder C.B."/>
            <person name="Miyauchi S."/>
            <person name="Viragh M."/>
            <person name="Kuo A."/>
            <person name="Thoen E."/>
            <person name="Andreopoulos B."/>
            <person name="Lu D."/>
            <person name="Skrede I."/>
            <person name="Drula E."/>
            <person name="Henrissat B."/>
            <person name="Morin E."/>
            <person name="Kohler A."/>
            <person name="Barry K."/>
            <person name="LaButti K."/>
            <person name="Morin E."/>
            <person name="Salamov A."/>
            <person name="Lipzen A."/>
            <person name="Mereny Z."/>
            <person name="Hegedus B."/>
            <person name="Baldrian P."/>
            <person name="Stursova M."/>
            <person name="Weitz H."/>
            <person name="Taylor A."/>
            <person name="Grigoriev I.V."/>
            <person name="Nagy L.G."/>
            <person name="Martin F."/>
            <person name="Kauserud H."/>
        </authorList>
    </citation>
    <scope>NUCLEOTIDE SEQUENCE</scope>
    <source>
        <strain evidence="2">CBHHK002</strain>
    </source>
</reference>
<keyword evidence="3" id="KW-1185">Reference proteome</keyword>
<gene>
    <name evidence="2" type="ORF">DFH08DRAFT_804123</name>
</gene>
<keyword evidence="1" id="KW-0732">Signal</keyword>
<evidence type="ECO:0000313" key="3">
    <source>
        <dbReference type="Proteomes" id="UP001218218"/>
    </source>
</evidence>
<dbReference type="Proteomes" id="UP001218218">
    <property type="component" value="Unassembled WGS sequence"/>
</dbReference>
<proteinExistence type="predicted"/>
<feature type="chain" id="PRO_5042290870" evidence="1">
    <location>
        <begin position="21"/>
        <end position="190"/>
    </location>
</feature>
<accession>A0AAD7ABF2</accession>
<organism evidence="2 3">
    <name type="scientific">Mycena albidolilacea</name>
    <dbReference type="NCBI Taxonomy" id="1033008"/>
    <lineage>
        <taxon>Eukaryota</taxon>
        <taxon>Fungi</taxon>
        <taxon>Dikarya</taxon>
        <taxon>Basidiomycota</taxon>
        <taxon>Agaricomycotina</taxon>
        <taxon>Agaricomycetes</taxon>
        <taxon>Agaricomycetidae</taxon>
        <taxon>Agaricales</taxon>
        <taxon>Marasmiineae</taxon>
        <taxon>Mycenaceae</taxon>
        <taxon>Mycena</taxon>
    </lineage>
</organism>
<protein>
    <submittedName>
        <fullName evidence="2">Uncharacterized protein</fullName>
    </submittedName>
</protein>
<sequence length="190" mass="21763">MFLAFSYGAVFAAYWHPVAALTRTEVPEVPPLDVSGPSLAVDKVRPIFFGSPACIPWRYIGFTDPGRSEKELMCPGYFRSWFNSEKRSFDNLDERVDLDSDSNDSPVRTPLVARESSGISGNQPVWFKYPWTSDNIRHAKVHEFQEVVRRAVDMFGTAQVEIEPIRVRRHTTLRFLMRVIIPVALCWVII</sequence>
<comment type="caution">
    <text evidence="2">The sequence shown here is derived from an EMBL/GenBank/DDBJ whole genome shotgun (WGS) entry which is preliminary data.</text>
</comment>
<feature type="signal peptide" evidence="1">
    <location>
        <begin position="1"/>
        <end position="20"/>
    </location>
</feature>
<dbReference type="AlphaFoldDB" id="A0AAD7ABF2"/>
<evidence type="ECO:0000313" key="2">
    <source>
        <dbReference type="EMBL" id="KAJ7354205.1"/>
    </source>
</evidence>
<name>A0AAD7ABF2_9AGAR</name>
<dbReference type="EMBL" id="JARIHO010000010">
    <property type="protein sequence ID" value="KAJ7354205.1"/>
    <property type="molecule type" value="Genomic_DNA"/>
</dbReference>